<proteinExistence type="inferred from homology"/>
<keyword evidence="3 7" id="KW-0863">Zinc-finger</keyword>
<dbReference type="HAMAP" id="MF_00017">
    <property type="entry name" value="RecR"/>
    <property type="match status" value="1"/>
</dbReference>
<dbReference type="Pfam" id="PF02132">
    <property type="entry name" value="RecR_ZnF"/>
    <property type="match status" value="1"/>
</dbReference>
<dbReference type="InterPro" id="IPR015967">
    <property type="entry name" value="Rcmb_RecR_Znf"/>
</dbReference>
<evidence type="ECO:0000256" key="2">
    <source>
        <dbReference type="ARBA" id="ARBA00022763"/>
    </source>
</evidence>
<accession>A0A0G0EUT4</accession>
<comment type="function">
    <text evidence="7">May play a role in DNA repair. It seems to be involved in an RecBC-independent recombinational process of DNA repair. It may act with RecF and RecO.</text>
</comment>
<protein>
    <recommendedName>
        <fullName evidence="7">Recombination protein RecR</fullName>
    </recommendedName>
</protein>
<dbReference type="GO" id="GO:0006281">
    <property type="term" value="P:DNA repair"/>
    <property type="evidence" value="ECO:0007669"/>
    <property type="project" value="UniProtKB-UniRule"/>
</dbReference>
<comment type="similarity">
    <text evidence="7">Belongs to the RecR family.</text>
</comment>
<dbReference type="EMBL" id="LBSA01000001">
    <property type="protein sequence ID" value="KKQ10673.1"/>
    <property type="molecule type" value="Genomic_DNA"/>
</dbReference>
<evidence type="ECO:0000256" key="4">
    <source>
        <dbReference type="ARBA" id="ARBA00022833"/>
    </source>
</evidence>
<dbReference type="Gene3D" id="6.10.250.240">
    <property type="match status" value="1"/>
</dbReference>
<dbReference type="GO" id="GO:0006310">
    <property type="term" value="P:DNA recombination"/>
    <property type="evidence" value="ECO:0007669"/>
    <property type="project" value="UniProtKB-UniRule"/>
</dbReference>
<dbReference type="Gene3D" id="3.40.1360.10">
    <property type="match status" value="1"/>
</dbReference>
<evidence type="ECO:0000256" key="1">
    <source>
        <dbReference type="ARBA" id="ARBA00022723"/>
    </source>
</evidence>
<organism evidence="9 10">
    <name type="scientific">Candidatus Daviesbacteria bacterium GW2011_GWB1_36_5</name>
    <dbReference type="NCBI Taxonomy" id="1618426"/>
    <lineage>
        <taxon>Bacteria</taxon>
        <taxon>Candidatus Daviesiibacteriota</taxon>
    </lineage>
</organism>
<dbReference type="InterPro" id="IPR034137">
    <property type="entry name" value="TOPRIM_RecR"/>
</dbReference>
<dbReference type="Gene3D" id="3.30.60.80">
    <property type="match status" value="1"/>
</dbReference>
<keyword evidence="4 7" id="KW-0862">Zinc</keyword>
<dbReference type="NCBIfam" id="TIGR00615">
    <property type="entry name" value="recR"/>
    <property type="match status" value="1"/>
</dbReference>
<keyword evidence="2 7" id="KW-0227">DNA damage</keyword>
<feature type="domain" description="Toprim" evidence="8">
    <location>
        <begin position="81"/>
        <end position="175"/>
    </location>
</feature>
<keyword evidence="5 7" id="KW-0233">DNA recombination</keyword>
<dbReference type="InterPro" id="IPR000093">
    <property type="entry name" value="DNA_Rcmb_RecR"/>
</dbReference>
<comment type="caution">
    <text evidence="9">The sequence shown here is derived from an EMBL/GenBank/DDBJ whole genome shotgun (WGS) entry which is preliminary data.</text>
</comment>
<comment type="caution">
    <text evidence="7">Lacks conserved residue(s) required for the propagation of feature annotation.</text>
</comment>
<dbReference type="SUPFAM" id="SSF111304">
    <property type="entry name" value="Recombination protein RecR"/>
    <property type="match status" value="1"/>
</dbReference>
<evidence type="ECO:0000259" key="8">
    <source>
        <dbReference type="PROSITE" id="PS50880"/>
    </source>
</evidence>
<evidence type="ECO:0000256" key="3">
    <source>
        <dbReference type="ARBA" id="ARBA00022771"/>
    </source>
</evidence>
<dbReference type="PANTHER" id="PTHR30446">
    <property type="entry name" value="RECOMBINATION PROTEIN RECR"/>
    <property type="match status" value="1"/>
</dbReference>
<dbReference type="PANTHER" id="PTHR30446:SF0">
    <property type="entry name" value="RECOMBINATION PROTEIN RECR"/>
    <property type="match status" value="1"/>
</dbReference>
<keyword evidence="1 7" id="KW-0479">Metal-binding</keyword>
<evidence type="ECO:0000256" key="7">
    <source>
        <dbReference type="HAMAP-Rule" id="MF_00017"/>
    </source>
</evidence>
<dbReference type="Pfam" id="PF21176">
    <property type="entry name" value="RecR_HhH"/>
    <property type="match status" value="1"/>
</dbReference>
<name>A0A0G0EUT4_9BACT</name>
<evidence type="ECO:0000256" key="5">
    <source>
        <dbReference type="ARBA" id="ARBA00023172"/>
    </source>
</evidence>
<dbReference type="Proteomes" id="UP000034492">
    <property type="component" value="Unassembled WGS sequence"/>
</dbReference>
<keyword evidence="6 7" id="KW-0234">DNA repair</keyword>
<dbReference type="PROSITE" id="PS50880">
    <property type="entry name" value="TOPRIM"/>
    <property type="match status" value="1"/>
</dbReference>
<dbReference type="Pfam" id="PF13662">
    <property type="entry name" value="Toprim_4"/>
    <property type="match status" value="1"/>
</dbReference>
<gene>
    <name evidence="7" type="primary">recR</name>
    <name evidence="9" type="ORF">US19_C0001G0011</name>
</gene>
<dbReference type="AlphaFoldDB" id="A0A0G0EUT4"/>
<sequence>MATIPKVVRDLIDAFERLPGIGPKTAQRLTYYLLHAPKEEAKALAESALALKEKTVLCSVCFNISETDPCEIETDPLRDKSVIAVVEDPLDMLALERANFKGLYHVLHGAISPLENIGPEELHIRELLPRLKDGTIKEIILATNPTMEGEATAMYIDRLIRPLGVKVTRIARGLPVGGDLEYADETTLSRALEGRKEY</sequence>
<dbReference type="InterPro" id="IPR006171">
    <property type="entry name" value="TOPRIM_dom"/>
</dbReference>
<dbReference type="SMART" id="SM00493">
    <property type="entry name" value="TOPRIM"/>
    <property type="match status" value="1"/>
</dbReference>
<evidence type="ECO:0000313" key="9">
    <source>
        <dbReference type="EMBL" id="KKQ10673.1"/>
    </source>
</evidence>
<reference evidence="9 10" key="1">
    <citation type="journal article" date="2015" name="Nature">
        <title>rRNA introns, odd ribosomes, and small enigmatic genomes across a large radiation of phyla.</title>
        <authorList>
            <person name="Brown C.T."/>
            <person name="Hug L.A."/>
            <person name="Thomas B.C."/>
            <person name="Sharon I."/>
            <person name="Castelle C.J."/>
            <person name="Singh A."/>
            <person name="Wilkins M.J."/>
            <person name="Williams K.H."/>
            <person name="Banfield J.F."/>
        </authorList>
    </citation>
    <scope>NUCLEOTIDE SEQUENCE [LARGE SCALE GENOMIC DNA]</scope>
</reference>
<dbReference type="PATRIC" id="fig|1618426.3.peg.10"/>
<dbReference type="InterPro" id="IPR023627">
    <property type="entry name" value="Rcmb_RecR"/>
</dbReference>
<evidence type="ECO:0000256" key="6">
    <source>
        <dbReference type="ARBA" id="ARBA00023204"/>
    </source>
</evidence>
<dbReference type="Pfam" id="PF21175">
    <property type="entry name" value="RecR_C"/>
    <property type="match status" value="1"/>
</dbReference>
<dbReference type="GO" id="GO:0008270">
    <property type="term" value="F:zinc ion binding"/>
    <property type="evidence" value="ECO:0007669"/>
    <property type="project" value="UniProtKB-KW"/>
</dbReference>
<dbReference type="GO" id="GO:0003677">
    <property type="term" value="F:DNA binding"/>
    <property type="evidence" value="ECO:0007669"/>
    <property type="project" value="UniProtKB-UniRule"/>
</dbReference>
<dbReference type="Gene3D" id="1.10.8.420">
    <property type="entry name" value="RecR Domain 1"/>
    <property type="match status" value="1"/>
</dbReference>
<evidence type="ECO:0000313" key="10">
    <source>
        <dbReference type="Proteomes" id="UP000034492"/>
    </source>
</evidence>
<dbReference type="CDD" id="cd01025">
    <property type="entry name" value="TOPRIM_recR"/>
    <property type="match status" value="1"/>
</dbReference>